<evidence type="ECO:0000259" key="3">
    <source>
        <dbReference type="Pfam" id="PF12000"/>
    </source>
</evidence>
<reference evidence="4" key="1">
    <citation type="journal article" date="2022" name="Arch. Microbiol.">
        <title>Pseudodesulfovibrio sediminis sp. nov., a mesophilic and neutrophilic sulfate-reducing bacterium isolated from sediment of a brackish lake.</title>
        <authorList>
            <person name="Takahashi A."/>
            <person name="Kojima H."/>
            <person name="Watanabe M."/>
            <person name="Fukui M."/>
        </authorList>
    </citation>
    <scope>NUCLEOTIDE SEQUENCE</scope>
    <source>
        <strain evidence="4">SF6</strain>
    </source>
</reference>
<feature type="domain" description="Glycosyl transferase family 1" evidence="2">
    <location>
        <begin position="223"/>
        <end position="381"/>
    </location>
</feature>
<proteinExistence type="predicted"/>
<accession>A0ABN6EUE9</accession>
<dbReference type="PANTHER" id="PTHR46401:SF2">
    <property type="entry name" value="GLYCOSYLTRANSFERASE WBBK-RELATED"/>
    <property type="match status" value="1"/>
</dbReference>
<dbReference type="InterPro" id="IPR001296">
    <property type="entry name" value="Glyco_trans_1"/>
</dbReference>
<dbReference type="PANTHER" id="PTHR46401">
    <property type="entry name" value="GLYCOSYLTRANSFERASE WBBK-RELATED"/>
    <property type="match status" value="1"/>
</dbReference>
<feature type="domain" description="Glycosyl transferase family 4" evidence="3">
    <location>
        <begin position="26"/>
        <end position="193"/>
    </location>
</feature>
<dbReference type="Pfam" id="PF12000">
    <property type="entry name" value="Glyco_trans_4_3"/>
    <property type="match status" value="1"/>
</dbReference>
<evidence type="ECO:0000259" key="2">
    <source>
        <dbReference type="Pfam" id="PF00534"/>
    </source>
</evidence>
<evidence type="ECO:0000256" key="1">
    <source>
        <dbReference type="ARBA" id="ARBA00022679"/>
    </source>
</evidence>
<sequence length="404" mass="45634">MRILITHCNFPAQFRHIAAYLGRNPKNEVVFATKNPRPEWNIPGVGKVAFQPVENRAESLHPLSLGVDESVRHGAGLLDTCRQLKAKGFNPDVILGHSGWGQTMYLKDVFPDAPLVNYFEWYYNAAGPETRLDHREKNDTDLAMLRMRNTPILHDLVSCSAGVTPTAFQQTQFPSEFKAKIHQIHDGIDTRYFAPDPNISIQNLQLPGIDLTGCTELLTYCARGLEPYRGFPQFYQALPAILYARPSCHVLIVGEDRACYSPKLTDGRTYKQEMIKRVRVDESRVHFVDPLPYGLYKKVLQASTAHAYLTWPFVLSWSMLEAMSCECLIVGSDTEPVQEVLQDGQNGLLTSFTDPDKIAKSMIQALEHAPDLQHIRKAARRTIQNKYDLAICLPKQIKLLTSLL</sequence>
<dbReference type="EMBL" id="AP024485">
    <property type="protein sequence ID" value="BCS89941.1"/>
    <property type="molecule type" value="Genomic_DNA"/>
</dbReference>
<keyword evidence="1 4" id="KW-0808">Transferase</keyword>
<dbReference type="Proteomes" id="UP001053296">
    <property type="component" value="Chromosome"/>
</dbReference>
<organism evidence="4 5">
    <name type="scientific">Pseudodesulfovibrio sediminis</name>
    <dbReference type="NCBI Taxonomy" id="2810563"/>
    <lineage>
        <taxon>Bacteria</taxon>
        <taxon>Pseudomonadati</taxon>
        <taxon>Thermodesulfobacteriota</taxon>
        <taxon>Desulfovibrionia</taxon>
        <taxon>Desulfovibrionales</taxon>
        <taxon>Desulfovibrionaceae</taxon>
    </lineage>
</organism>
<protein>
    <submittedName>
        <fullName evidence="4">Glycosyl transferase</fullName>
    </submittedName>
</protein>
<dbReference type="Gene3D" id="3.40.50.2000">
    <property type="entry name" value="Glycogen Phosphorylase B"/>
    <property type="match status" value="1"/>
</dbReference>
<dbReference type="SUPFAM" id="SSF53756">
    <property type="entry name" value="UDP-Glycosyltransferase/glycogen phosphorylase"/>
    <property type="match status" value="1"/>
</dbReference>
<dbReference type="Pfam" id="PF00534">
    <property type="entry name" value="Glycos_transf_1"/>
    <property type="match status" value="1"/>
</dbReference>
<evidence type="ECO:0000313" key="5">
    <source>
        <dbReference type="Proteomes" id="UP001053296"/>
    </source>
</evidence>
<evidence type="ECO:0000313" key="4">
    <source>
        <dbReference type="EMBL" id="BCS89941.1"/>
    </source>
</evidence>
<gene>
    <name evidence="4" type="ORF">PSDVSF_31830</name>
</gene>
<dbReference type="GO" id="GO:0016740">
    <property type="term" value="F:transferase activity"/>
    <property type="evidence" value="ECO:0007669"/>
    <property type="project" value="UniProtKB-KW"/>
</dbReference>
<keyword evidence="5" id="KW-1185">Reference proteome</keyword>
<dbReference type="InterPro" id="IPR022623">
    <property type="entry name" value="Glyco_trans_4"/>
</dbReference>
<name>A0ABN6EUE9_9BACT</name>